<dbReference type="InterPro" id="IPR020845">
    <property type="entry name" value="AMP-binding_CS"/>
</dbReference>
<evidence type="ECO:0000256" key="4">
    <source>
        <dbReference type="ARBA" id="ARBA00022553"/>
    </source>
</evidence>
<comment type="caution">
    <text evidence="6">The sequence shown here is derived from an EMBL/GenBank/DDBJ whole genome shotgun (WGS) entry which is preliminary data.</text>
</comment>
<comment type="similarity">
    <text evidence="2">Belongs to the ATP-dependent AMP-binding enzyme family.</text>
</comment>
<gene>
    <name evidence="6" type="ORF">A3860_05045</name>
</gene>
<dbReference type="Pfam" id="PF13193">
    <property type="entry name" value="AMP-binding_C"/>
    <property type="match status" value="2"/>
</dbReference>
<dbReference type="Gene3D" id="1.10.1200.10">
    <property type="entry name" value="ACP-like"/>
    <property type="match status" value="2"/>
</dbReference>
<keyword evidence="3" id="KW-0596">Phosphopantetheine</keyword>
<protein>
    <recommendedName>
        <fullName evidence="5">Carrier domain-containing protein</fullName>
    </recommendedName>
</protein>
<comment type="cofactor">
    <cofactor evidence="1">
        <name>pantetheine 4'-phosphate</name>
        <dbReference type="ChEBI" id="CHEBI:47942"/>
    </cofactor>
</comment>
<dbReference type="Proteomes" id="UP000192796">
    <property type="component" value="Unassembled WGS sequence"/>
</dbReference>
<dbReference type="FunFam" id="3.40.50.980:FF:000001">
    <property type="entry name" value="Non-ribosomal peptide synthetase"/>
    <property type="match status" value="2"/>
</dbReference>
<dbReference type="NCBIfam" id="TIGR01733">
    <property type="entry name" value="AA-adenyl-dom"/>
    <property type="match status" value="2"/>
</dbReference>
<dbReference type="PANTHER" id="PTHR45527:SF1">
    <property type="entry name" value="FATTY ACID SYNTHASE"/>
    <property type="match status" value="1"/>
</dbReference>
<dbReference type="FunFam" id="1.10.1200.10:FF:000005">
    <property type="entry name" value="Nonribosomal peptide synthetase 1"/>
    <property type="match status" value="2"/>
</dbReference>
<name>A0A1V9FS20_9BACT</name>
<evidence type="ECO:0000259" key="5">
    <source>
        <dbReference type="PROSITE" id="PS50075"/>
    </source>
</evidence>
<evidence type="ECO:0000256" key="3">
    <source>
        <dbReference type="ARBA" id="ARBA00022450"/>
    </source>
</evidence>
<dbReference type="FunFam" id="3.30.300.30:FF:000010">
    <property type="entry name" value="Enterobactin synthetase component F"/>
    <property type="match status" value="2"/>
</dbReference>
<dbReference type="Gene3D" id="3.30.559.10">
    <property type="entry name" value="Chloramphenicol acetyltransferase-like domain"/>
    <property type="match status" value="3"/>
</dbReference>
<dbReference type="Gene3D" id="3.30.559.30">
    <property type="entry name" value="Nonribosomal peptide synthetase, condensation domain"/>
    <property type="match status" value="3"/>
</dbReference>
<reference evidence="6 7" key="1">
    <citation type="submission" date="2016-03" db="EMBL/GenBank/DDBJ databases">
        <title>Niastella vici sp. nov., isolated from farmland soil.</title>
        <authorList>
            <person name="Chen L."/>
            <person name="Wang D."/>
            <person name="Yang S."/>
            <person name="Wang G."/>
        </authorList>
    </citation>
    <scope>NUCLEOTIDE SEQUENCE [LARGE SCALE GENOMIC DNA]</scope>
    <source>
        <strain evidence="6 7">DJ57</strain>
    </source>
</reference>
<dbReference type="GO" id="GO:0003824">
    <property type="term" value="F:catalytic activity"/>
    <property type="evidence" value="ECO:0007669"/>
    <property type="project" value="InterPro"/>
</dbReference>
<dbReference type="PROSITE" id="PS00455">
    <property type="entry name" value="AMP_BINDING"/>
    <property type="match status" value="2"/>
</dbReference>
<evidence type="ECO:0000256" key="2">
    <source>
        <dbReference type="ARBA" id="ARBA00006432"/>
    </source>
</evidence>
<dbReference type="CDD" id="cd12117">
    <property type="entry name" value="A_NRPS_Srf_like"/>
    <property type="match status" value="1"/>
</dbReference>
<dbReference type="CDD" id="cd19531">
    <property type="entry name" value="LCL_NRPS-like"/>
    <property type="match status" value="2"/>
</dbReference>
<dbReference type="SUPFAM" id="SSF47336">
    <property type="entry name" value="ACP-like"/>
    <property type="match status" value="2"/>
</dbReference>
<dbReference type="NCBIfam" id="NF003417">
    <property type="entry name" value="PRK04813.1"/>
    <property type="match status" value="2"/>
</dbReference>
<dbReference type="Pfam" id="PF00501">
    <property type="entry name" value="AMP-binding"/>
    <property type="match status" value="2"/>
</dbReference>
<dbReference type="CDD" id="cd05930">
    <property type="entry name" value="A_NRPS"/>
    <property type="match status" value="1"/>
</dbReference>
<dbReference type="PANTHER" id="PTHR45527">
    <property type="entry name" value="NONRIBOSOMAL PEPTIDE SYNTHETASE"/>
    <property type="match status" value="1"/>
</dbReference>
<accession>A0A1V9FS20</accession>
<dbReference type="Pfam" id="PF00668">
    <property type="entry name" value="Condensation"/>
    <property type="match status" value="3"/>
</dbReference>
<sequence length="2658" mass="300691">MNVKEVLRELKENKIDIALHNGDIRLSSDNPEIPAAMIRQIREMKKEVIDYLKQHISDDAVIDAIPLLPPQEDYVLSSSQMRLWMVTQLAEGGTAYNMNGVYIFKGQVDELALEYAFNILMARHESLRTIFRNNTSGEVRQVIVPLNELEFSLGRIDLRDRADRKEHVRQLLDAAFRKPFDLLKGPLIRACIYRLEDDEWVFSYTMDHIITDGWSMDILFGELQLLYNARISGKENPLSPLRIQYKDYASWQQRWFQKPSLKRQREYWMQQFADNVPVLEMPVDKPRPMVKSFRGGEMRRYISAEKTSALRDLCQAEGSTLFMGLLAVINTLIYRYSEQEDIVIGSPIAGRVHPDLEDQIGFYVNTLALRTRISGKDTFRQLLTTVRDITLGAYQNQEFPFDELVANLPIQRDMSRNPLFDVVVALLNHEINGARKKQRPANFEATPWKTNEYKISKFDLSFVFTETENGLTAYIEYNTDVYLEDSIRQMSGYFENLLDAILSQPDQSIGLLPLLNEQQQKELLISLQAPMVAVQEEGTRPGEEAATEKTVVRLFEEQVNKTPDAIALIFEENSLTYKELNEQANRVAHYLRESCAIVPDDLVGVRLQRSHRMIVALLGILKAGGAYVPIDPEYPDERVQYILSDSRCTLLLEEAELKKALTGEYSGENPTAVNIPSHLAYVIYTSGSTGLPKGVMVEHKSIVRLVKPGDFVPLTGRETLLSTGSLSFDATIFEFWGMLLNGGRLILCTAQTLLNGTVLEQLIRRWGVDTMWFTVSFFNQLVSRNISVFSGLKTILIGGEKLSAEYIRILKDRYPHVKIINGYGPTENTVFTLTCEIHSAGYIPIGKPMRNTYAYVLNRKGQLQPPGMMGEICAGGLGVARGYLYRPELTAEKFVDDPYLPGARLYRTGDLGRLLPDGNFEFLGRRDDQLKIRGFRIEPGEIESVLLRHKAVKGAVVVAVPNRMGEKELAAYLVSEEVLHVSELRSWLSEALPSYMLPVHYVQLSELPLTANGKVDKRALPHPEGMEMATGKKYVAPRNEIETKLVAIWQEMLSRERISVNDDFFELGGHSLKVFRLASVLDKEFGVKLKMRDLFMHVELGAQAMLIERAQKGIDAPGQQVEGTDGIKHETPVVVPIENIPLTPDYILSSGQHRLWVLQRFSEDSVAYNVPYAYTLRGKIEEDLLERALGMIVERHEILRTVFREDGSGEVRQLVLPANASGFITVREDVRDRIDKREYIKHRVERMFHEAFDLAKGPLVRTGLFRVEDNEWVFCYVMHHIIVDGWSMAVLIREFSQLMTEHSGQVMAGINPLPPLRIQYKDYAHWQQEQLAGQVMKAHRDYWMRQFEGELPVLELTGSGLRRQLKSYRGGKVRRELGTAELAVLKKFCREEGGTLFMGLLSVLNMLLYRYSGQQDIIVGSPIAGRDNADLEDQVGFYVNTLALRNRFEGTDDFRQLLQKVKKTTLEAYEHHPYPFDQLVNALPLQRGMGRNPLFDVLIDFSNLNETIHTQMQQRWFKDFELEKFGAVAPSISKVDLTFFLEENNGALSLSIEYDSDLYSKEWVERMCVHYQQLLEAVSADPSRPIEQIDILDDLEKQILKDFNKPSSAAPGYTNVVTLFNRQAAATPEAVAVEFGEHRLTYRELNERSDALAAYFADEYSIRPGDLIGIMLPRSEKLIVAILATLKLGCAFVPLDPEYPATRKKFIIEDTGVKLMVIQADELATLDYYEGQVFAIDIQLDAIVPATPFAMPHILPGNTAYLIYTSGSTGKPKGCEIAHQSFANYIQWANRYYFPEGLIPNFSLFTPVTFDLTITSIFCTLTSGGTLGIYSQHADITEILANCMSGRFSANCVKLTPSHVDMLSQLGLGSSPVVCVILGGEPVDRRHVHFLKELNPDMRIYNEYGPTEATVGCTVALLSADEPVLIGKPIANTHIYITNAAGVLQPAGIEGEIWIGGTGVAKGYLNRPDLTNEKFVMDPFFPGGRIYKTGDRGRWLKNGNLEYLGRIDEQVKIRGHRIEPAEIETALQLHPDIDAALVTATSGAANEKELIAYLVTQKEPAVADLRAYLKGLLPAYMLPQHYVCLDAFPLSANGKVDRKKLPDPMVKGGRSAEQYVAPVSDTEKRLAAIWQKVLGAEQVGLNDDFFEMGGHSFLALKIGIEINSAFNTNIEVKHLLQYTTIRTLAEFVTALTADEPGNGHPGAPHDEADLSGPHYEVTTTQVYWLNDEIDSEYKLTDPMHSSGVMIYELQGELDLDMLKKALYDLMRRHESLNASFHKMNGRFVMKVNEVDPAKLPLQVLEQKNGGAVNAADAEKFLAFNDHILKTTRAPLFLIRVVRHNAGYFTFSLNIHHVIADGWALDILMRDLVALYNAHKTNTPVNLPELKYQLKEHFGFINKHKALNYDTHKAYWQGLYNDLPARLTLPGCNEKRTALKDKICKEVTYSFTDRHADNLNVLVREHRVNLFIVLQATFKSFLFYTTGQKDLLIGTYVLGRDIPDSENQIGCLANTKLIRTILNGNDTVREAIRKVQKSNEDMNTYNAYTLNDLFSAMLPANESLTDGYWKINMQYVTVKEETLSNSYSGSGDLMVKKRPAETDAVIPIDMQLQFRGSYKNLKVDVTYDSSRYQEDAIQRLMSGYFNYLEKMTGSGNILNPDKI</sequence>
<dbReference type="InterPro" id="IPR010071">
    <property type="entry name" value="AA_adenyl_dom"/>
</dbReference>
<dbReference type="InterPro" id="IPR036736">
    <property type="entry name" value="ACP-like_sf"/>
</dbReference>
<evidence type="ECO:0000256" key="1">
    <source>
        <dbReference type="ARBA" id="ARBA00001957"/>
    </source>
</evidence>
<dbReference type="InterPro" id="IPR009081">
    <property type="entry name" value="PP-bd_ACP"/>
</dbReference>
<feature type="domain" description="Carrier" evidence="5">
    <location>
        <begin position="1036"/>
        <end position="1111"/>
    </location>
</feature>
<evidence type="ECO:0000313" key="6">
    <source>
        <dbReference type="EMBL" id="OQP61087.1"/>
    </source>
</evidence>
<dbReference type="GO" id="GO:0031177">
    <property type="term" value="F:phosphopantetheine binding"/>
    <property type="evidence" value="ECO:0007669"/>
    <property type="project" value="TreeGrafter"/>
</dbReference>
<keyword evidence="4" id="KW-0597">Phosphoprotein</keyword>
<dbReference type="Gene3D" id="2.30.38.10">
    <property type="entry name" value="Luciferase, Domain 3"/>
    <property type="match status" value="2"/>
</dbReference>
<dbReference type="OrthoDB" id="599826at2"/>
<organism evidence="6 7">
    <name type="scientific">Niastella vici</name>
    <dbReference type="NCBI Taxonomy" id="1703345"/>
    <lineage>
        <taxon>Bacteria</taxon>
        <taxon>Pseudomonadati</taxon>
        <taxon>Bacteroidota</taxon>
        <taxon>Chitinophagia</taxon>
        <taxon>Chitinophagales</taxon>
        <taxon>Chitinophagaceae</taxon>
        <taxon>Niastella</taxon>
    </lineage>
</organism>
<dbReference type="InterPro" id="IPR025110">
    <property type="entry name" value="AMP-bd_C"/>
</dbReference>
<dbReference type="STRING" id="1703345.A3860_05045"/>
<dbReference type="RefSeq" id="WP_081151337.1">
    <property type="nucleotide sequence ID" value="NZ_LVYD01000058.1"/>
</dbReference>
<dbReference type="Gene3D" id="3.30.300.30">
    <property type="match status" value="2"/>
</dbReference>
<keyword evidence="7" id="KW-1185">Reference proteome</keyword>
<dbReference type="Pfam" id="PF00550">
    <property type="entry name" value="PP-binding"/>
    <property type="match status" value="2"/>
</dbReference>
<evidence type="ECO:0000313" key="7">
    <source>
        <dbReference type="Proteomes" id="UP000192796"/>
    </source>
</evidence>
<dbReference type="Gene3D" id="3.40.50.980">
    <property type="match status" value="4"/>
</dbReference>
<dbReference type="SUPFAM" id="SSF52777">
    <property type="entry name" value="CoA-dependent acyltransferases"/>
    <property type="match status" value="6"/>
</dbReference>
<dbReference type="InterPro" id="IPR000873">
    <property type="entry name" value="AMP-dep_synth/lig_dom"/>
</dbReference>
<dbReference type="InterPro" id="IPR045851">
    <property type="entry name" value="AMP-bd_C_sf"/>
</dbReference>
<dbReference type="SUPFAM" id="SSF56801">
    <property type="entry name" value="Acetyl-CoA synthetase-like"/>
    <property type="match status" value="2"/>
</dbReference>
<proteinExistence type="inferred from homology"/>
<dbReference type="GO" id="GO:0005829">
    <property type="term" value="C:cytosol"/>
    <property type="evidence" value="ECO:0007669"/>
    <property type="project" value="TreeGrafter"/>
</dbReference>
<dbReference type="InterPro" id="IPR023213">
    <property type="entry name" value="CAT-like_dom_sf"/>
</dbReference>
<dbReference type="EMBL" id="LVYD01000058">
    <property type="protein sequence ID" value="OQP61087.1"/>
    <property type="molecule type" value="Genomic_DNA"/>
</dbReference>
<dbReference type="GO" id="GO:0043041">
    <property type="term" value="P:amino acid activation for nonribosomal peptide biosynthetic process"/>
    <property type="evidence" value="ECO:0007669"/>
    <property type="project" value="TreeGrafter"/>
</dbReference>
<dbReference type="GO" id="GO:0044550">
    <property type="term" value="P:secondary metabolite biosynthetic process"/>
    <property type="evidence" value="ECO:0007669"/>
    <property type="project" value="TreeGrafter"/>
</dbReference>
<dbReference type="PROSITE" id="PS50075">
    <property type="entry name" value="CARRIER"/>
    <property type="match status" value="2"/>
</dbReference>
<feature type="domain" description="Carrier" evidence="5">
    <location>
        <begin position="2117"/>
        <end position="2192"/>
    </location>
</feature>
<dbReference type="InterPro" id="IPR001242">
    <property type="entry name" value="Condensation_dom"/>
</dbReference>